<accession>A0ABN8LHZ7</accession>
<evidence type="ECO:0000313" key="1">
    <source>
        <dbReference type="EMBL" id="CAH3015111.1"/>
    </source>
</evidence>
<sequence>MSAVRKFGEKAVQTGYHSVIKDAEQYASELQLTETLQHPNPRVTTEEGDEIGGKRLKDTLAKAQQKAYCGILGEEKWQGKLTKNRWEDSAHDSEGRFAWMNSWRSVPTHTIATMQELNQQMSPTKLYHQRKTGKGSGTSNVMCRKCDAEGPGTYFRSASKAFKDPTQTVV</sequence>
<keyword evidence="2" id="KW-1185">Reference proteome</keyword>
<dbReference type="EMBL" id="CALNXI010000019">
    <property type="protein sequence ID" value="CAH3015111.1"/>
    <property type="molecule type" value="Genomic_DNA"/>
</dbReference>
<name>A0ABN8LHZ7_9CNID</name>
<gene>
    <name evidence="1" type="ORF">PEVE_00012275</name>
</gene>
<organism evidence="1 2">
    <name type="scientific">Porites evermanni</name>
    <dbReference type="NCBI Taxonomy" id="104178"/>
    <lineage>
        <taxon>Eukaryota</taxon>
        <taxon>Metazoa</taxon>
        <taxon>Cnidaria</taxon>
        <taxon>Anthozoa</taxon>
        <taxon>Hexacorallia</taxon>
        <taxon>Scleractinia</taxon>
        <taxon>Fungiina</taxon>
        <taxon>Poritidae</taxon>
        <taxon>Porites</taxon>
    </lineage>
</organism>
<comment type="caution">
    <text evidence="1">The sequence shown here is derived from an EMBL/GenBank/DDBJ whole genome shotgun (WGS) entry which is preliminary data.</text>
</comment>
<reference evidence="1 2" key="1">
    <citation type="submission" date="2022-05" db="EMBL/GenBank/DDBJ databases">
        <authorList>
            <consortium name="Genoscope - CEA"/>
            <person name="William W."/>
        </authorList>
    </citation>
    <scope>NUCLEOTIDE SEQUENCE [LARGE SCALE GENOMIC DNA]</scope>
</reference>
<proteinExistence type="predicted"/>
<evidence type="ECO:0000313" key="2">
    <source>
        <dbReference type="Proteomes" id="UP001159427"/>
    </source>
</evidence>
<protein>
    <submittedName>
        <fullName evidence="1">Uncharacterized protein</fullName>
    </submittedName>
</protein>
<dbReference type="Proteomes" id="UP001159427">
    <property type="component" value="Unassembled WGS sequence"/>
</dbReference>